<evidence type="ECO:0000256" key="3">
    <source>
        <dbReference type="ARBA" id="ARBA00023098"/>
    </source>
</evidence>
<dbReference type="SUPFAM" id="SSF52096">
    <property type="entry name" value="ClpP/crotonase"/>
    <property type="match status" value="1"/>
</dbReference>
<dbReference type="GO" id="GO:0005739">
    <property type="term" value="C:mitochondrion"/>
    <property type="evidence" value="ECO:0007669"/>
    <property type="project" value="TreeGrafter"/>
</dbReference>
<dbReference type="InterPro" id="IPR052377">
    <property type="entry name" value="Mitochondrial_ECH-domain"/>
</dbReference>
<evidence type="ECO:0000256" key="2">
    <source>
        <dbReference type="ARBA" id="ARBA00022832"/>
    </source>
</evidence>
<reference evidence="5" key="2">
    <citation type="journal article" date="2014" name="Nat. Commun.">
        <title>The cavefish genome reveals candidate genes for eye loss.</title>
        <authorList>
            <person name="McGaugh S.E."/>
            <person name="Gross J.B."/>
            <person name="Aken B."/>
            <person name="Blin M."/>
            <person name="Borowsky R."/>
            <person name="Chalopin D."/>
            <person name="Hinaux H."/>
            <person name="Jeffery W.R."/>
            <person name="Keene A."/>
            <person name="Ma L."/>
            <person name="Minx P."/>
            <person name="Murphy D."/>
            <person name="O'Quin K.E."/>
            <person name="Retaux S."/>
            <person name="Rohner N."/>
            <person name="Searle S.M."/>
            <person name="Stahl B.A."/>
            <person name="Tabin C."/>
            <person name="Volff J.N."/>
            <person name="Yoshizawa M."/>
            <person name="Warren W.C."/>
        </authorList>
    </citation>
    <scope>NUCLEOTIDE SEQUENCE [LARGE SCALE GENOMIC DNA]</scope>
    <source>
        <strain evidence="5">female</strain>
    </source>
</reference>
<dbReference type="STRING" id="7994.ENSAMXP00000035440"/>
<dbReference type="InParanoid" id="A0A3B1J0P8"/>
<proteinExistence type="inferred from homology"/>
<reference evidence="4" key="4">
    <citation type="submission" date="2025-09" db="UniProtKB">
        <authorList>
            <consortium name="Ensembl"/>
        </authorList>
    </citation>
    <scope>IDENTIFICATION</scope>
</reference>
<dbReference type="Gene3D" id="3.90.226.10">
    <property type="entry name" value="2-enoyl-CoA Hydratase, Chain A, domain 1"/>
    <property type="match status" value="1"/>
</dbReference>
<comment type="similarity">
    <text evidence="1">Belongs to the enoyl-CoA hydratase/isomerase family.</text>
</comment>
<accession>A0A3B1J0P8</accession>
<dbReference type="Bgee" id="ENSAMXG00000031105">
    <property type="expression patterns" value="Expressed in head kidney and 14 other cell types or tissues"/>
</dbReference>
<dbReference type="GeneTree" id="ENSGT00940000180185"/>
<reference evidence="5" key="1">
    <citation type="submission" date="2013-03" db="EMBL/GenBank/DDBJ databases">
        <authorList>
            <person name="Jeffery W."/>
            <person name="Warren W."/>
            <person name="Wilson R.K."/>
        </authorList>
    </citation>
    <scope>NUCLEOTIDE SEQUENCE</scope>
    <source>
        <strain evidence="5">female</strain>
    </source>
</reference>
<keyword evidence="3" id="KW-0443">Lipid metabolism</keyword>
<dbReference type="Proteomes" id="UP000018467">
    <property type="component" value="Unassembled WGS sequence"/>
</dbReference>
<evidence type="ECO:0000313" key="5">
    <source>
        <dbReference type="Proteomes" id="UP000018467"/>
    </source>
</evidence>
<evidence type="ECO:0000313" key="4">
    <source>
        <dbReference type="Ensembl" id="ENSAMXP00000035440.1"/>
    </source>
</evidence>
<dbReference type="InterPro" id="IPR029045">
    <property type="entry name" value="ClpP/crotonase-like_dom_sf"/>
</dbReference>
<protein>
    <submittedName>
        <fullName evidence="4">Enoyl CoA hydratase domain containing 3</fullName>
    </submittedName>
</protein>
<name>A0A3B1J0P8_ASTMX</name>
<dbReference type="GO" id="GO:0006631">
    <property type="term" value="P:fatty acid metabolic process"/>
    <property type="evidence" value="ECO:0007669"/>
    <property type="project" value="UniProtKB-KW"/>
</dbReference>
<organism evidence="4 5">
    <name type="scientific">Astyanax mexicanus</name>
    <name type="common">Blind cave fish</name>
    <name type="synonym">Astyanax fasciatus mexicanus</name>
    <dbReference type="NCBI Taxonomy" id="7994"/>
    <lineage>
        <taxon>Eukaryota</taxon>
        <taxon>Metazoa</taxon>
        <taxon>Chordata</taxon>
        <taxon>Craniata</taxon>
        <taxon>Vertebrata</taxon>
        <taxon>Euteleostomi</taxon>
        <taxon>Actinopterygii</taxon>
        <taxon>Neopterygii</taxon>
        <taxon>Teleostei</taxon>
        <taxon>Ostariophysi</taxon>
        <taxon>Characiformes</taxon>
        <taxon>Characoidei</taxon>
        <taxon>Acestrorhamphidae</taxon>
        <taxon>Acestrorhamphinae</taxon>
        <taxon>Astyanax</taxon>
    </lineage>
</organism>
<dbReference type="PANTHER" id="PTHR43602:SF1">
    <property type="entry name" value="ENOYL-COA HYDRATASE DOMAIN-CONTAINING PROTEIN 3, MITOCHONDRIAL"/>
    <property type="match status" value="1"/>
</dbReference>
<reference evidence="4" key="3">
    <citation type="submission" date="2025-08" db="UniProtKB">
        <authorList>
            <consortium name="Ensembl"/>
        </authorList>
    </citation>
    <scope>IDENTIFICATION</scope>
</reference>
<dbReference type="PANTHER" id="PTHR43602">
    <property type="match status" value="1"/>
</dbReference>
<keyword evidence="2" id="KW-0276">Fatty acid metabolism</keyword>
<sequence>MSRLVASGLVRFCVRRLLSSGSTRAVSSLTIREQEDGIRRIILNNPKKRNALSLAMLNSLREDILTDLDNNNLRVIIISGIPFLSKFKMDFLKTGTLSLGFIN</sequence>
<evidence type="ECO:0000256" key="1">
    <source>
        <dbReference type="ARBA" id="ARBA00005254"/>
    </source>
</evidence>
<dbReference type="AlphaFoldDB" id="A0A3B1J0P8"/>
<dbReference type="GO" id="GO:0016836">
    <property type="term" value="F:hydro-lyase activity"/>
    <property type="evidence" value="ECO:0007669"/>
    <property type="project" value="TreeGrafter"/>
</dbReference>
<dbReference type="Ensembl" id="ENSAMXT00000056443.1">
    <property type="protein sequence ID" value="ENSAMXP00000035440.1"/>
    <property type="gene ID" value="ENSAMXG00000031105.1"/>
</dbReference>
<keyword evidence="5" id="KW-1185">Reference proteome</keyword>